<evidence type="ECO:0000256" key="1">
    <source>
        <dbReference type="SAM" id="SignalP"/>
    </source>
</evidence>
<evidence type="ECO:0000313" key="3">
    <source>
        <dbReference type="Proteomes" id="UP000199118"/>
    </source>
</evidence>
<evidence type="ECO:0000313" key="2">
    <source>
        <dbReference type="EMBL" id="SDW38218.1"/>
    </source>
</evidence>
<dbReference type="InterPro" id="IPR022472">
    <property type="entry name" value="VPLPA-CTERM"/>
</dbReference>
<name>A0A1H2T2Y2_9RHOB</name>
<dbReference type="Proteomes" id="UP000199118">
    <property type="component" value="Unassembled WGS sequence"/>
</dbReference>
<keyword evidence="3" id="KW-1185">Reference proteome</keyword>
<gene>
    <name evidence="2" type="ORF">SAMN05444336_101870</name>
</gene>
<sequence>MKFLLGAVVAVAALPVTQAVALTATPVDLTIHRQSDTTALVVGTGTTDYAGGALRLIDVILGGDGYENTYSWDFPANDFTLGGASINYASSGAPDSGYNDYYFDFYSDDGFDIGDPVEGSVLVTLESGVFAAVGASGLVEGGADVEIGGWSVVEGATVPLPAAGLLLIGGLGVLGFAGRRRAIRACLLPQPADAPPLEAG</sequence>
<dbReference type="RefSeq" id="WP_143040208.1">
    <property type="nucleotide sequence ID" value="NZ_FNMZ01000001.1"/>
</dbReference>
<keyword evidence="1" id="KW-0732">Signal</keyword>
<accession>A0A1H2T2Y2</accession>
<organism evidence="2 3">
    <name type="scientific">Albimonas donghaensis</name>
    <dbReference type="NCBI Taxonomy" id="356660"/>
    <lineage>
        <taxon>Bacteria</taxon>
        <taxon>Pseudomonadati</taxon>
        <taxon>Pseudomonadota</taxon>
        <taxon>Alphaproteobacteria</taxon>
        <taxon>Rhodobacterales</taxon>
        <taxon>Paracoccaceae</taxon>
        <taxon>Albimonas</taxon>
    </lineage>
</organism>
<protein>
    <submittedName>
        <fullName evidence="2">VPLPA-CTERM protein sorting domain-containing protein</fullName>
    </submittedName>
</protein>
<feature type="signal peptide" evidence="1">
    <location>
        <begin position="1"/>
        <end position="21"/>
    </location>
</feature>
<proteinExistence type="predicted"/>
<dbReference type="EMBL" id="FNMZ01000001">
    <property type="protein sequence ID" value="SDW38218.1"/>
    <property type="molecule type" value="Genomic_DNA"/>
</dbReference>
<feature type="chain" id="PRO_5011456270" evidence="1">
    <location>
        <begin position="22"/>
        <end position="200"/>
    </location>
</feature>
<dbReference type="NCBIfam" id="TIGR03370">
    <property type="entry name" value="VPLPA-CTERM"/>
    <property type="match status" value="1"/>
</dbReference>
<reference evidence="2 3" key="1">
    <citation type="submission" date="2016-10" db="EMBL/GenBank/DDBJ databases">
        <authorList>
            <person name="de Groot N.N."/>
        </authorList>
    </citation>
    <scope>NUCLEOTIDE SEQUENCE [LARGE SCALE GENOMIC DNA]</scope>
    <source>
        <strain evidence="2 3">DSM 17890</strain>
    </source>
</reference>
<dbReference type="AlphaFoldDB" id="A0A1H2T2Y2"/>